<protein>
    <submittedName>
        <fullName evidence="2">Uncharacterized protein</fullName>
    </submittedName>
</protein>
<reference evidence="2 3" key="1">
    <citation type="submission" date="2023-06" db="EMBL/GenBank/DDBJ databases">
        <title>Novel species in genus Planococcus.</title>
        <authorList>
            <person name="Ning S."/>
        </authorList>
    </citation>
    <scope>NUCLEOTIDE SEQUENCE [LARGE SCALE GENOMIC DNA]</scope>
    <source>
        <strain evidence="2 3">N028</strain>
    </source>
</reference>
<evidence type="ECO:0000256" key="1">
    <source>
        <dbReference type="SAM" id="Phobius"/>
    </source>
</evidence>
<keyword evidence="1" id="KW-0812">Transmembrane</keyword>
<accession>A0ABT8MZN1</accession>
<proteinExistence type="predicted"/>
<feature type="transmembrane region" description="Helical" evidence="1">
    <location>
        <begin position="106"/>
        <end position="125"/>
    </location>
</feature>
<keyword evidence="3" id="KW-1185">Reference proteome</keyword>
<evidence type="ECO:0000313" key="2">
    <source>
        <dbReference type="EMBL" id="MDN7240892.1"/>
    </source>
</evidence>
<gene>
    <name evidence="2" type="ORF">QWY14_03780</name>
</gene>
<evidence type="ECO:0000313" key="3">
    <source>
        <dbReference type="Proteomes" id="UP001172055"/>
    </source>
</evidence>
<keyword evidence="1" id="KW-0472">Membrane</keyword>
<comment type="caution">
    <text evidence="2">The sequence shown here is derived from an EMBL/GenBank/DDBJ whole genome shotgun (WGS) entry which is preliminary data.</text>
</comment>
<dbReference type="Proteomes" id="UP001172055">
    <property type="component" value="Unassembled WGS sequence"/>
</dbReference>
<keyword evidence="1" id="KW-1133">Transmembrane helix</keyword>
<feature type="transmembrane region" description="Helical" evidence="1">
    <location>
        <begin position="43"/>
        <end position="61"/>
    </location>
</feature>
<feature type="transmembrane region" description="Helical" evidence="1">
    <location>
        <begin position="73"/>
        <end position="94"/>
    </location>
</feature>
<feature type="transmembrane region" description="Helical" evidence="1">
    <location>
        <begin position="12"/>
        <end position="31"/>
    </location>
</feature>
<organism evidence="2 3">
    <name type="scientific">Planococcus shixiaomingii</name>
    <dbReference type="NCBI Taxonomy" id="3058393"/>
    <lineage>
        <taxon>Bacteria</taxon>
        <taxon>Bacillati</taxon>
        <taxon>Bacillota</taxon>
        <taxon>Bacilli</taxon>
        <taxon>Bacillales</taxon>
        <taxon>Caryophanaceae</taxon>
        <taxon>Planococcus</taxon>
    </lineage>
</organism>
<dbReference type="EMBL" id="JAUJWV010000001">
    <property type="protein sequence ID" value="MDN7240892.1"/>
    <property type="molecule type" value="Genomic_DNA"/>
</dbReference>
<name>A0ABT8MZN1_9BACL</name>
<sequence length="131" mass="14458">MLKSKISKLVGSIVWVFILVYGTAYLFRLLFGSYMLEGGMANTSYGILALLCAVPFVLIEITERRKKSTFDLALISLGLFSILFFLVHLVIVFSSEAMQDGAVTRALIVLPLSALLIVATVHFTVQHEKTS</sequence>